<evidence type="ECO:0000256" key="2">
    <source>
        <dbReference type="ARBA" id="ARBA00022692"/>
    </source>
</evidence>
<accession>A0ABV3D8L0</accession>
<evidence type="ECO:0000313" key="8">
    <source>
        <dbReference type="EMBL" id="MEU8132077.1"/>
    </source>
</evidence>
<feature type="transmembrane region" description="Helical" evidence="6">
    <location>
        <begin position="365"/>
        <end position="382"/>
    </location>
</feature>
<gene>
    <name evidence="8" type="ORF">AB0C36_01060</name>
</gene>
<dbReference type="EMBL" id="JBEZFP010000001">
    <property type="protein sequence ID" value="MEU8132077.1"/>
    <property type="molecule type" value="Genomic_DNA"/>
</dbReference>
<feature type="transmembrane region" description="Helical" evidence="6">
    <location>
        <begin position="164"/>
        <end position="184"/>
    </location>
</feature>
<protein>
    <submittedName>
        <fullName evidence="8">HTTM domain-containing protein</fullName>
    </submittedName>
</protein>
<dbReference type="PANTHER" id="PTHR39535:SF2">
    <property type="entry name" value="HTTM DOMAIN-CONTAINING PROTEIN"/>
    <property type="match status" value="1"/>
</dbReference>
<evidence type="ECO:0000256" key="1">
    <source>
        <dbReference type="ARBA" id="ARBA00004127"/>
    </source>
</evidence>
<evidence type="ECO:0000259" key="7">
    <source>
        <dbReference type="SMART" id="SM00752"/>
    </source>
</evidence>
<evidence type="ECO:0000313" key="9">
    <source>
        <dbReference type="Proteomes" id="UP001551482"/>
    </source>
</evidence>
<feature type="transmembrane region" description="Helical" evidence="6">
    <location>
        <begin position="115"/>
        <end position="133"/>
    </location>
</feature>
<keyword evidence="4 6" id="KW-0472">Membrane</keyword>
<keyword evidence="3 6" id="KW-1133">Transmembrane helix</keyword>
<proteinExistence type="predicted"/>
<reference evidence="8 9" key="1">
    <citation type="submission" date="2024-06" db="EMBL/GenBank/DDBJ databases">
        <title>The Natural Products Discovery Center: Release of the First 8490 Sequenced Strains for Exploring Actinobacteria Biosynthetic Diversity.</title>
        <authorList>
            <person name="Kalkreuter E."/>
            <person name="Kautsar S.A."/>
            <person name="Yang D."/>
            <person name="Bader C.D."/>
            <person name="Teijaro C.N."/>
            <person name="Fluegel L."/>
            <person name="Davis C.M."/>
            <person name="Simpson J.R."/>
            <person name="Lauterbach L."/>
            <person name="Steele A.D."/>
            <person name="Gui C."/>
            <person name="Meng S."/>
            <person name="Li G."/>
            <person name="Viehrig K."/>
            <person name="Ye F."/>
            <person name="Su P."/>
            <person name="Kiefer A.F."/>
            <person name="Nichols A."/>
            <person name="Cepeda A.J."/>
            <person name="Yan W."/>
            <person name="Fan B."/>
            <person name="Jiang Y."/>
            <person name="Adhikari A."/>
            <person name="Zheng C.-J."/>
            <person name="Schuster L."/>
            <person name="Cowan T.M."/>
            <person name="Smanski M.J."/>
            <person name="Chevrette M.G."/>
            <person name="De Carvalho L.P.S."/>
            <person name="Shen B."/>
        </authorList>
    </citation>
    <scope>NUCLEOTIDE SEQUENCE [LARGE SCALE GENOMIC DNA]</scope>
    <source>
        <strain evidence="8 9">NPDC048946</strain>
    </source>
</reference>
<dbReference type="Proteomes" id="UP001551482">
    <property type="component" value="Unassembled WGS sequence"/>
</dbReference>
<feature type="domain" description="HTTM-like" evidence="7">
    <location>
        <begin position="50"/>
        <end position="378"/>
    </location>
</feature>
<feature type="transmembrane region" description="Helical" evidence="6">
    <location>
        <begin position="204"/>
        <end position="237"/>
    </location>
</feature>
<evidence type="ECO:0000256" key="3">
    <source>
        <dbReference type="ARBA" id="ARBA00022989"/>
    </source>
</evidence>
<evidence type="ECO:0000256" key="6">
    <source>
        <dbReference type="SAM" id="Phobius"/>
    </source>
</evidence>
<keyword evidence="2 6" id="KW-0812">Transmembrane</keyword>
<organism evidence="8 9">
    <name type="scientific">Streptodolium elevatio</name>
    <dbReference type="NCBI Taxonomy" id="3157996"/>
    <lineage>
        <taxon>Bacteria</taxon>
        <taxon>Bacillati</taxon>
        <taxon>Actinomycetota</taxon>
        <taxon>Actinomycetes</taxon>
        <taxon>Kitasatosporales</taxon>
        <taxon>Streptomycetaceae</taxon>
        <taxon>Streptodolium</taxon>
    </lineage>
</organism>
<dbReference type="InterPro" id="IPR052964">
    <property type="entry name" value="Sporulation_signal_mat"/>
</dbReference>
<feature type="transmembrane region" description="Helical" evidence="6">
    <location>
        <begin position="54"/>
        <end position="74"/>
    </location>
</feature>
<dbReference type="RefSeq" id="WP_358347289.1">
    <property type="nucleotide sequence ID" value="NZ_JBEZFP010000001.1"/>
</dbReference>
<name>A0ABV3D8L0_9ACTN</name>
<dbReference type="PANTHER" id="PTHR39535">
    <property type="entry name" value="SPORULATION-DELAYING PROTEIN SDPB"/>
    <property type="match status" value="1"/>
</dbReference>
<dbReference type="SMART" id="SM00752">
    <property type="entry name" value="HTTM"/>
    <property type="match status" value="1"/>
</dbReference>
<comment type="caution">
    <text evidence="8">The sequence shown here is derived from an EMBL/GenBank/DDBJ whole genome shotgun (WGS) entry which is preliminary data.</text>
</comment>
<evidence type="ECO:0000256" key="4">
    <source>
        <dbReference type="ARBA" id="ARBA00023136"/>
    </source>
</evidence>
<feature type="transmembrane region" description="Helical" evidence="6">
    <location>
        <begin position="340"/>
        <end position="359"/>
    </location>
</feature>
<evidence type="ECO:0000256" key="5">
    <source>
        <dbReference type="SAM" id="MobiDB-lite"/>
    </source>
</evidence>
<feature type="region of interest" description="Disordered" evidence="5">
    <location>
        <begin position="1"/>
        <end position="29"/>
    </location>
</feature>
<feature type="transmembrane region" description="Helical" evidence="6">
    <location>
        <begin position="313"/>
        <end position="333"/>
    </location>
</feature>
<sequence>MTSVDPGPASGHVPAPAAPADDAPKPARGRPPLDVRLAEGLLALLGRITGRPRGLYQAALLRIGFGGVFLAALLREFLNRREIWGDRSPWSPDMARRLLGGIDGVSILLVRDERWWFELMFAVAVLATTLFVLGWHTRATSVLFCVMVVSFNSRSLLMTDSGDTVLLLMSFYLMFTACGRVWSLDARRARRTGQTRSPGPGHEWGVFVALFAVVAAGLLLPWWASLVGAAIVLTGMWRLPLELEQLRAALVAAMHHCALFVIAAQVCVIYAAAGLFKVQGKTWQDGTAMHYALNLEYFQPFPALSGVVDGGEVWGTALAYVTVFTQVGFAFLVFAKRAKYVVIAIMLGMHLGIAVLLGLPAFSAAMALGDLVFLPTAFLLFVRAQGGRAGRWVGGRLRARPDAEGAPRTLDA</sequence>
<keyword evidence="9" id="KW-1185">Reference proteome</keyword>
<comment type="subcellular location">
    <subcellularLocation>
        <location evidence="1">Endomembrane system</location>
        <topology evidence="1">Multi-pass membrane protein</topology>
    </subcellularLocation>
</comment>
<dbReference type="InterPro" id="IPR011020">
    <property type="entry name" value="HTTM-like"/>
</dbReference>